<proteinExistence type="predicted"/>
<reference evidence="2" key="1">
    <citation type="submission" date="2011-12" db="EMBL/GenBank/DDBJ databases">
        <authorList>
            <consortium name="The Broad Institute Genome Sequencing Platform"/>
            <person name="Russ C."/>
            <person name="Tyler B."/>
            <person name="Panabieres F."/>
            <person name="Shan W."/>
            <person name="Tripathy S."/>
            <person name="Grunwald N."/>
            <person name="Machado M."/>
            <person name="Young S.K."/>
            <person name="Zeng Q."/>
            <person name="Gargeya S."/>
            <person name="Fitzgerald M."/>
            <person name="Haas B."/>
            <person name="Abouelleil A."/>
            <person name="Alvarado L."/>
            <person name="Arachchi H.M."/>
            <person name="Berlin A."/>
            <person name="Chapman S.B."/>
            <person name="Gearin G."/>
            <person name="Goldberg J."/>
            <person name="Griggs A."/>
            <person name="Gujja S."/>
            <person name="Hansen M."/>
            <person name="Heiman D."/>
            <person name="Howarth C."/>
            <person name="Larimer J."/>
            <person name="Lui A."/>
            <person name="MacDonald P.J.P."/>
            <person name="McCowen C."/>
            <person name="Montmayeur A."/>
            <person name="Murphy C."/>
            <person name="Neiman D."/>
            <person name="Pearson M."/>
            <person name="Priest M."/>
            <person name="Roberts A."/>
            <person name="Saif S."/>
            <person name="Shea T."/>
            <person name="Sisk P."/>
            <person name="Stolte C."/>
            <person name="Sykes S."/>
            <person name="Wortman J."/>
            <person name="Nusbaum C."/>
            <person name="Birren B."/>
        </authorList>
    </citation>
    <scope>NUCLEOTIDE SEQUENCE [LARGE SCALE GENOMIC DNA]</scope>
    <source>
        <strain evidence="2">INRA-310</strain>
    </source>
</reference>
<protein>
    <submittedName>
        <fullName evidence="1">Uncharacterized protein</fullName>
    </submittedName>
</protein>
<dbReference type="GeneID" id="20189493"/>
<sequence length="44" mass="4938">MPTINIEGMEVARNLTLLDQQHTRDDRLKTAVSQRDTAGEALEV</sequence>
<gene>
    <name evidence="1" type="ORF">PPTG_20894</name>
</gene>
<evidence type="ECO:0000313" key="2">
    <source>
        <dbReference type="Proteomes" id="UP000018817"/>
    </source>
</evidence>
<dbReference type="RefSeq" id="XP_008892569.1">
    <property type="nucleotide sequence ID" value="XM_008894321.1"/>
</dbReference>
<dbReference type="Proteomes" id="UP000018817">
    <property type="component" value="Unassembled WGS sequence"/>
</dbReference>
<dbReference type="EMBL" id="KI669562">
    <property type="protein sequence ID" value="ETN22181.1"/>
    <property type="molecule type" value="Genomic_DNA"/>
</dbReference>
<accession>W2RAA7</accession>
<evidence type="ECO:0000313" key="1">
    <source>
        <dbReference type="EMBL" id="ETN22181.1"/>
    </source>
</evidence>
<dbReference type="AlphaFoldDB" id="W2RAA7"/>
<reference evidence="1 2" key="2">
    <citation type="submission" date="2013-11" db="EMBL/GenBank/DDBJ databases">
        <title>The Genome Sequence of Phytophthora parasitica INRA-310.</title>
        <authorList>
            <consortium name="The Broad Institute Genomics Platform"/>
            <person name="Russ C."/>
            <person name="Tyler B."/>
            <person name="Panabieres F."/>
            <person name="Shan W."/>
            <person name="Tripathy S."/>
            <person name="Grunwald N."/>
            <person name="Machado M."/>
            <person name="Johnson C.S."/>
            <person name="Arredondo F."/>
            <person name="Hong C."/>
            <person name="Coffey M."/>
            <person name="Young S.K."/>
            <person name="Zeng Q."/>
            <person name="Gargeya S."/>
            <person name="Fitzgerald M."/>
            <person name="Abouelleil A."/>
            <person name="Alvarado L."/>
            <person name="Chapman S.B."/>
            <person name="Gainer-Dewar J."/>
            <person name="Goldberg J."/>
            <person name="Griggs A."/>
            <person name="Gujja S."/>
            <person name="Hansen M."/>
            <person name="Howarth C."/>
            <person name="Imamovic A."/>
            <person name="Ireland A."/>
            <person name="Larimer J."/>
            <person name="McCowan C."/>
            <person name="Murphy C."/>
            <person name="Pearson M."/>
            <person name="Poon T.W."/>
            <person name="Priest M."/>
            <person name="Roberts A."/>
            <person name="Saif S."/>
            <person name="Shea T."/>
            <person name="Sykes S."/>
            <person name="Wortman J."/>
            <person name="Nusbaum C."/>
            <person name="Birren B."/>
        </authorList>
    </citation>
    <scope>NUCLEOTIDE SEQUENCE [LARGE SCALE GENOMIC DNA]</scope>
    <source>
        <strain evidence="1 2">INRA-310</strain>
    </source>
</reference>
<organism evidence="1 2">
    <name type="scientific">Phytophthora nicotianae (strain INRA-310)</name>
    <name type="common">Phytophthora parasitica</name>
    <dbReference type="NCBI Taxonomy" id="761204"/>
    <lineage>
        <taxon>Eukaryota</taxon>
        <taxon>Sar</taxon>
        <taxon>Stramenopiles</taxon>
        <taxon>Oomycota</taxon>
        <taxon>Peronosporomycetes</taxon>
        <taxon>Peronosporales</taxon>
        <taxon>Peronosporaceae</taxon>
        <taxon>Phytophthora</taxon>
    </lineage>
</organism>
<name>W2RAA7_PHYN3</name>
<dbReference type="VEuPathDB" id="FungiDB:PPTG_20894"/>